<name>A0ABD2X8G3_9HYME</name>
<accession>A0ABD2X8G3</accession>
<keyword evidence="2" id="KW-1185">Reference proteome</keyword>
<dbReference type="AlphaFoldDB" id="A0ABD2X8G3"/>
<proteinExistence type="predicted"/>
<comment type="caution">
    <text evidence="1">The sequence shown here is derived from an EMBL/GenBank/DDBJ whole genome shotgun (WGS) entry which is preliminary data.</text>
</comment>
<dbReference type="Proteomes" id="UP001627154">
    <property type="component" value="Unassembled WGS sequence"/>
</dbReference>
<protein>
    <submittedName>
        <fullName evidence="1">Uncharacterized protein</fullName>
    </submittedName>
</protein>
<reference evidence="1 2" key="1">
    <citation type="journal article" date="2024" name="bioRxiv">
        <title>A reference genome for Trichogramma kaykai: A tiny desert-dwelling parasitoid wasp with competing sex-ratio distorters.</title>
        <authorList>
            <person name="Culotta J."/>
            <person name="Lindsey A.R."/>
        </authorList>
    </citation>
    <scope>NUCLEOTIDE SEQUENCE [LARGE SCALE GENOMIC DNA]</scope>
    <source>
        <strain evidence="1 2">KSX58</strain>
    </source>
</reference>
<evidence type="ECO:0000313" key="1">
    <source>
        <dbReference type="EMBL" id="KAL3401283.1"/>
    </source>
</evidence>
<dbReference type="EMBL" id="JBJJXI010000048">
    <property type="protein sequence ID" value="KAL3401283.1"/>
    <property type="molecule type" value="Genomic_DNA"/>
</dbReference>
<gene>
    <name evidence="1" type="ORF">TKK_005584</name>
</gene>
<evidence type="ECO:0000313" key="2">
    <source>
        <dbReference type="Proteomes" id="UP001627154"/>
    </source>
</evidence>
<sequence length="248" mass="28853">MKARHLKSFDILFDMVDIQAIGNEVASERAMETDPPLQIVEGSSADEELQFDFERSENYNDNVQGRYWCDDVYTTEESSSLPFNLENVKNLRELIDHPEFNAKIDIPVDKSRGEIMLMVMKYSIHKELSVSAITNLYKLINTMFTRPILINSRYMLNKFFNAKEDFQYNIICYKCSADLGKERLKIITCPICKAVNDRTDQQKSASFILSDPSEQIVDLIESNQDHFHKVTQQRTHKPGYIYLMFMMG</sequence>
<organism evidence="1 2">
    <name type="scientific">Trichogramma kaykai</name>
    <dbReference type="NCBI Taxonomy" id="54128"/>
    <lineage>
        <taxon>Eukaryota</taxon>
        <taxon>Metazoa</taxon>
        <taxon>Ecdysozoa</taxon>
        <taxon>Arthropoda</taxon>
        <taxon>Hexapoda</taxon>
        <taxon>Insecta</taxon>
        <taxon>Pterygota</taxon>
        <taxon>Neoptera</taxon>
        <taxon>Endopterygota</taxon>
        <taxon>Hymenoptera</taxon>
        <taxon>Apocrita</taxon>
        <taxon>Proctotrupomorpha</taxon>
        <taxon>Chalcidoidea</taxon>
        <taxon>Trichogrammatidae</taxon>
        <taxon>Trichogramma</taxon>
    </lineage>
</organism>